<dbReference type="SUPFAM" id="SSF55486">
    <property type="entry name" value="Metalloproteases ('zincins'), catalytic domain"/>
    <property type="match status" value="1"/>
</dbReference>
<evidence type="ECO:0000256" key="1">
    <source>
        <dbReference type="ARBA" id="ARBA00006040"/>
    </source>
</evidence>
<evidence type="ECO:0000256" key="2">
    <source>
        <dbReference type="ARBA" id="ARBA00022670"/>
    </source>
</evidence>
<dbReference type="PANTHER" id="PTHR11804">
    <property type="entry name" value="PROTEASE M3 THIMET OLIGOPEPTIDASE-RELATED"/>
    <property type="match status" value="1"/>
</dbReference>
<dbReference type="CDD" id="cd06455">
    <property type="entry name" value="M3A_TOP"/>
    <property type="match status" value="1"/>
</dbReference>
<dbReference type="PANTHER" id="PTHR11804:SF84">
    <property type="entry name" value="SACCHAROLYSIN"/>
    <property type="match status" value="1"/>
</dbReference>
<comment type="similarity">
    <text evidence="1 7">Belongs to the peptidase M3 family.</text>
</comment>
<protein>
    <recommendedName>
        <fullName evidence="8">Peptidase M3A/M3B catalytic domain-containing protein</fullName>
    </recommendedName>
</protein>
<keyword evidence="5 7" id="KW-0862">Zinc</keyword>
<dbReference type="EMBL" id="LT854255">
    <property type="protein sequence ID" value="SMR48653.1"/>
    <property type="molecule type" value="Genomic_DNA"/>
</dbReference>
<dbReference type="Gene3D" id="1.10.1370.10">
    <property type="entry name" value="Neurolysin, domain 3"/>
    <property type="match status" value="1"/>
</dbReference>
<dbReference type="InterPro" id="IPR024077">
    <property type="entry name" value="Neurolysin/TOP_dom2"/>
</dbReference>
<evidence type="ECO:0000256" key="5">
    <source>
        <dbReference type="ARBA" id="ARBA00022833"/>
    </source>
</evidence>
<dbReference type="GO" id="GO:0046872">
    <property type="term" value="F:metal ion binding"/>
    <property type="evidence" value="ECO:0007669"/>
    <property type="project" value="UniProtKB-UniRule"/>
</dbReference>
<evidence type="ECO:0000313" key="9">
    <source>
        <dbReference type="EMBL" id="SMR48653.1"/>
    </source>
</evidence>
<dbReference type="GO" id="GO:0005758">
    <property type="term" value="C:mitochondrial intermembrane space"/>
    <property type="evidence" value="ECO:0007669"/>
    <property type="project" value="TreeGrafter"/>
</dbReference>
<accession>A0A2H1G508</accession>
<gene>
    <name evidence="9" type="ORF">ZT1E4_G4045</name>
</gene>
<keyword evidence="3 7" id="KW-0479">Metal-binding</keyword>
<dbReference type="Gene3D" id="3.40.390.10">
    <property type="entry name" value="Collagenase (Catalytic Domain)"/>
    <property type="match status" value="1"/>
</dbReference>
<evidence type="ECO:0000313" key="10">
    <source>
        <dbReference type="Proteomes" id="UP000245764"/>
    </source>
</evidence>
<dbReference type="InterPro" id="IPR045090">
    <property type="entry name" value="Pept_M3A_M3B"/>
</dbReference>
<evidence type="ECO:0000256" key="7">
    <source>
        <dbReference type="RuleBase" id="RU003435"/>
    </source>
</evidence>
<dbReference type="GO" id="GO:0006508">
    <property type="term" value="P:proteolysis"/>
    <property type="evidence" value="ECO:0007669"/>
    <property type="project" value="UniProtKB-KW"/>
</dbReference>
<organism evidence="9 10">
    <name type="scientific">Zymoseptoria tritici ST99CH_1E4</name>
    <dbReference type="NCBI Taxonomy" id="1276532"/>
    <lineage>
        <taxon>Eukaryota</taxon>
        <taxon>Fungi</taxon>
        <taxon>Dikarya</taxon>
        <taxon>Ascomycota</taxon>
        <taxon>Pezizomycotina</taxon>
        <taxon>Dothideomycetes</taxon>
        <taxon>Dothideomycetidae</taxon>
        <taxon>Mycosphaerellales</taxon>
        <taxon>Mycosphaerellaceae</taxon>
        <taxon>Zymoseptoria</taxon>
    </lineage>
</organism>
<dbReference type="GO" id="GO:0004222">
    <property type="term" value="F:metalloendopeptidase activity"/>
    <property type="evidence" value="ECO:0007669"/>
    <property type="project" value="InterPro"/>
</dbReference>
<dbReference type="InterPro" id="IPR024079">
    <property type="entry name" value="MetalloPept_cat_dom_sf"/>
</dbReference>
<reference evidence="10" key="1">
    <citation type="submission" date="2017-05" db="EMBL/GenBank/DDBJ databases">
        <authorList>
            <person name="Song R."/>
            <person name="Chenine A.L."/>
            <person name="Ruprecht R.M."/>
        </authorList>
    </citation>
    <scope>NUCLEOTIDE SEQUENCE [LARGE SCALE GENOMIC DNA]</scope>
</reference>
<dbReference type="AlphaFoldDB" id="A0A2H1G508"/>
<comment type="cofactor">
    <cofactor evidence="7">
        <name>Zn(2+)</name>
        <dbReference type="ChEBI" id="CHEBI:29105"/>
    </cofactor>
    <text evidence="7">Binds 1 zinc ion.</text>
</comment>
<keyword evidence="6 7" id="KW-0482">Metalloprotease</keyword>
<dbReference type="GO" id="GO:0006518">
    <property type="term" value="P:peptide metabolic process"/>
    <property type="evidence" value="ECO:0007669"/>
    <property type="project" value="TreeGrafter"/>
</dbReference>
<dbReference type="InterPro" id="IPR001567">
    <property type="entry name" value="Pept_M3A_M3B_dom"/>
</dbReference>
<sequence>MVRHPTVPSLLRLVSFPMVVTFILLATVLQLAHGLTIERPPQAPHVFNDTVESVEQLEVTLLAAEKSAIQQILDTVSLEDANFDNTILPYVQNENIRLAKLLPIRVYDSGDLATAANEVYANVSNAVRTVFASEPYFALVDHLYQANPALSEEDEIVLKDMWNKLATSGLSLAAGAERDQYLNKLKRIEDIQDEFFANLDSPVYVYFTAEELDGVSPDTIRTFDNATGANAGKLQIDILSNDNLGELILNSVNETTRLSIFLAYERQAPANVPLVQEMIQLRFEVAQLFNFSSWTEFAIQNTLAANIEAVEDFIADLRTSVAPLGQSEQAVINDLKSKDERLVSPVGEKDIAYRWDKDRYANIERKTTDAVNDDEVKAYFPANVTVPAILDIYAQLYGLRFDRVTGQDANELSPTGKGSDLVYHPDVAMYAVWDNEAYRNACNDPNDSHFRGWLYVDIFQRPGKDNTGFEDMFVPGYYADGRRQYPSVQIVLSLPKSRGDEDAQPTLIQYHQLASIFHELGHGTHDLVSITTYARTHGTSSVPTDFIELPSQFMENYARVPEAIKQISKHWSSLSPQAAEAWRKEQSDPDAPLPPATMPDDLIAQVIKGNDFGTGFDTLASISWSRFDQDLYQLSSLDAIKNTKVAEVYNKDFRSILAIPDPSDLGQGYGWGNEVSTFGQIVEDLYAGLYYSYQWCLVRAEDVFYTAFYDDPFNSAVGWRYRQQVLQPGSSKNVSSLLPSFLGREPNNEGYYRYLVIASLNTGGCPAGSLTTAWLNTEQGGI</sequence>
<name>A0A2H1G508_ZYMTR</name>
<evidence type="ECO:0000256" key="6">
    <source>
        <dbReference type="ARBA" id="ARBA00023049"/>
    </source>
</evidence>
<evidence type="ECO:0000256" key="3">
    <source>
        <dbReference type="ARBA" id="ARBA00022723"/>
    </source>
</evidence>
<proteinExistence type="inferred from homology"/>
<dbReference type="Proteomes" id="UP000245764">
    <property type="component" value="Chromosome 3"/>
</dbReference>
<keyword evidence="4 7" id="KW-0378">Hydrolase</keyword>
<dbReference type="Pfam" id="PF01432">
    <property type="entry name" value="Peptidase_M3"/>
    <property type="match status" value="1"/>
</dbReference>
<evidence type="ECO:0000259" key="8">
    <source>
        <dbReference type="Pfam" id="PF01432"/>
    </source>
</evidence>
<evidence type="ECO:0000256" key="4">
    <source>
        <dbReference type="ARBA" id="ARBA00022801"/>
    </source>
</evidence>
<feature type="domain" description="Peptidase M3A/M3B catalytic" evidence="8">
    <location>
        <begin position="251"/>
        <end position="753"/>
    </location>
</feature>
<keyword evidence="2 7" id="KW-0645">Protease</keyword>